<evidence type="ECO:0000256" key="1">
    <source>
        <dbReference type="SAM" id="Phobius"/>
    </source>
</evidence>
<sequence length="151" mass="17139">MFDPLKALLCIGTALTIRPPPQYYPYVTPDTNNSKNTKFFGNVIYGLNIIALIVFTLLYLRSLTDSQLRVLSTRFQLRENIATTRLMTPVMFVVALMTTSSQWVYYFYLPDLDEETVVTSAVLEEVAAFAPFAEWQDTANPGMLGICGIYW</sequence>
<proteinExistence type="predicted"/>
<protein>
    <submittedName>
        <fullName evidence="2">Uncharacterized protein</fullName>
    </submittedName>
</protein>
<evidence type="ECO:0000313" key="3">
    <source>
        <dbReference type="Proteomes" id="UP000252519"/>
    </source>
</evidence>
<keyword evidence="1" id="KW-0472">Membrane</keyword>
<accession>A0A368GAC1</accession>
<comment type="caution">
    <text evidence="2">The sequence shown here is derived from an EMBL/GenBank/DDBJ whole genome shotgun (WGS) entry which is preliminary data.</text>
</comment>
<keyword evidence="3" id="KW-1185">Reference proteome</keyword>
<organism evidence="2 3">
    <name type="scientific">Ancylostoma caninum</name>
    <name type="common">Dog hookworm</name>
    <dbReference type="NCBI Taxonomy" id="29170"/>
    <lineage>
        <taxon>Eukaryota</taxon>
        <taxon>Metazoa</taxon>
        <taxon>Ecdysozoa</taxon>
        <taxon>Nematoda</taxon>
        <taxon>Chromadorea</taxon>
        <taxon>Rhabditida</taxon>
        <taxon>Rhabditina</taxon>
        <taxon>Rhabditomorpha</taxon>
        <taxon>Strongyloidea</taxon>
        <taxon>Ancylostomatidae</taxon>
        <taxon>Ancylostomatinae</taxon>
        <taxon>Ancylostoma</taxon>
    </lineage>
</organism>
<gene>
    <name evidence="2" type="ORF">ANCCAN_12729</name>
</gene>
<dbReference type="EMBL" id="JOJR01000240">
    <property type="protein sequence ID" value="RCN41346.1"/>
    <property type="molecule type" value="Genomic_DNA"/>
</dbReference>
<dbReference type="OrthoDB" id="5851392at2759"/>
<feature type="transmembrane region" description="Helical" evidence="1">
    <location>
        <begin position="39"/>
        <end position="60"/>
    </location>
</feature>
<reference evidence="2 3" key="1">
    <citation type="submission" date="2014-10" db="EMBL/GenBank/DDBJ databases">
        <title>Draft genome of the hookworm Ancylostoma caninum.</title>
        <authorList>
            <person name="Mitreva M."/>
        </authorList>
    </citation>
    <scope>NUCLEOTIDE SEQUENCE [LARGE SCALE GENOMIC DNA]</scope>
    <source>
        <strain evidence="2 3">Baltimore</strain>
    </source>
</reference>
<keyword evidence="1" id="KW-0812">Transmembrane</keyword>
<dbReference type="Proteomes" id="UP000252519">
    <property type="component" value="Unassembled WGS sequence"/>
</dbReference>
<evidence type="ECO:0000313" key="2">
    <source>
        <dbReference type="EMBL" id="RCN41346.1"/>
    </source>
</evidence>
<feature type="transmembrane region" description="Helical" evidence="1">
    <location>
        <begin position="86"/>
        <end position="108"/>
    </location>
</feature>
<name>A0A368GAC1_ANCCA</name>
<keyword evidence="1" id="KW-1133">Transmembrane helix</keyword>
<dbReference type="AlphaFoldDB" id="A0A368GAC1"/>